<comment type="caution">
    <text evidence="1">The sequence shown here is derived from an EMBL/GenBank/DDBJ whole genome shotgun (WGS) entry which is preliminary data.</text>
</comment>
<protein>
    <submittedName>
        <fullName evidence="1">Uncharacterized protein</fullName>
    </submittedName>
</protein>
<organism evidence="1 2">
    <name type="scientific">Elysia crispata</name>
    <name type="common">lettuce slug</name>
    <dbReference type="NCBI Taxonomy" id="231223"/>
    <lineage>
        <taxon>Eukaryota</taxon>
        <taxon>Metazoa</taxon>
        <taxon>Spiralia</taxon>
        <taxon>Lophotrochozoa</taxon>
        <taxon>Mollusca</taxon>
        <taxon>Gastropoda</taxon>
        <taxon>Heterobranchia</taxon>
        <taxon>Euthyneura</taxon>
        <taxon>Panpulmonata</taxon>
        <taxon>Sacoglossa</taxon>
        <taxon>Placobranchoidea</taxon>
        <taxon>Plakobranchidae</taxon>
        <taxon>Elysia</taxon>
    </lineage>
</organism>
<dbReference type="EMBL" id="JAWDGP010001951">
    <property type="protein sequence ID" value="KAK3786630.1"/>
    <property type="molecule type" value="Genomic_DNA"/>
</dbReference>
<name>A0AAE1DY62_9GAST</name>
<dbReference type="AlphaFoldDB" id="A0AAE1DY62"/>
<gene>
    <name evidence="1" type="ORF">RRG08_027588</name>
</gene>
<dbReference type="Proteomes" id="UP001283361">
    <property type="component" value="Unassembled WGS sequence"/>
</dbReference>
<sequence>MAYWPSPAHCRLVCLHCWSHPDDRFAPLPVTSLPVLVSFPESRRTCQSAVSHHAPADYMSIRPPECLSCMSASFFHTLKSRPIALLCTPLPVVSQPVMVSVNLLVPPTLQCRNNGNS</sequence>
<reference evidence="1" key="1">
    <citation type="journal article" date="2023" name="G3 (Bethesda)">
        <title>A reference genome for the long-term kleptoplast-retaining sea slug Elysia crispata morphotype clarki.</title>
        <authorList>
            <person name="Eastman K.E."/>
            <person name="Pendleton A.L."/>
            <person name="Shaikh M.A."/>
            <person name="Suttiyut T."/>
            <person name="Ogas R."/>
            <person name="Tomko P."/>
            <person name="Gavelis G."/>
            <person name="Widhalm J.R."/>
            <person name="Wisecaver J.H."/>
        </authorList>
    </citation>
    <scope>NUCLEOTIDE SEQUENCE</scope>
    <source>
        <strain evidence="1">ECLA1</strain>
    </source>
</reference>
<evidence type="ECO:0000313" key="2">
    <source>
        <dbReference type="Proteomes" id="UP001283361"/>
    </source>
</evidence>
<keyword evidence="2" id="KW-1185">Reference proteome</keyword>
<evidence type="ECO:0000313" key="1">
    <source>
        <dbReference type="EMBL" id="KAK3786630.1"/>
    </source>
</evidence>
<accession>A0AAE1DY62</accession>
<proteinExistence type="predicted"/>